<dbReference type="GO" id="GO:0016887">
    <property type="term" value="F:ATP hydrolysis activity"/>
    <property type="evidence" value="ECO:0007669"/>
    <property type="project" value="InterPro"/>
</dbReference>
<dbReference type="Gene3D" id="3.40.50.300">
    <property type="entry name" value="P-loop containing nucleotide triphosphate hydrolases"/>
    <property type="match status" value="1"/>
</dbReference>
<feature type="coiled-coil region" evidence="2">
    <location>
        <begin position="49"/>
        <end position="83"/>
    </location>
</feature>
<evidence type="ECO:0000256" key="1">
    <source>
        <dbReference type="ARBA" id="ARBA00011040"/>
    </source>
</evidence>
<dbReference type="InterPro" id="IPR027417">
    <property type="entry name" value="P-loop_NTPase"/>
</dbReference>
<comment type="similarity">
    <text evidence="1">Belongs to the arsA ATPase family.</text>
</comment>
<dbReference type="PANTHER" id="PTHR10803">
    <property type="entry name" value="ARSENICAL PUMP-DRIVING ATPASE ARSENITE-TRANSLOCATING ATPASE"/>
    <property type="match status" value="1"/>
</dbReference>
<dbReference type="ExpressionAtlas" id="I3SF26">
    <property type="expression patterns" value="differential"/>
</dbReference>
<keyword evidence="2" id="KW-0175">Coiled coil</keyword>
<accession>I3SF26</accession>
<dbReference type="Pfam" id="PF02374">
    <property type="entry name" value="ArsA_ATPase"/>
    <property type="match status" value="1"/>
</dbReference>
<sequence length="87" mass="10400">MKMQQKYLDQFYMLYDDFNIIKLPLLPQEVTGVEALRSFSRHFKTPYESICSKDQVERLENRVTALQQQLKEAEEELERVKTGKNKD</sequence>
<reference evidence="4" key="1">
    <citation type="submission" date="2012-05" db="EMBL/GenBank/DDBJ databases">
        <authorList>
            <person name="Krishnakumar V."/>
            <person name="Cheung F."/>
            <person name="Xiao Y."/>
            <person name="Chan A."/>
            <person name="Moskal W.A."/>
            <person name="Town C.D."/>
        </authorList>
    </citation>
    <scope>NUCLEOTIDE SEQUENCE</scope>
</reference>
<proteinExistence type="evidence at transcript level"/>
<organism evidence="4">
    <name type="scientific">Medicago truncatula</name>
    <name type="common">Barrel medic</name>
    <name type="synonym">Medicago tribuloides</name>
    <dbReference type="NCBI Taxonomy" id="3880"/>
    <lineage>
        <taxon>Eukaryota</taxon>
        <taxon>Viridiplantae</taxon>
        <taxon>Streptophyta</taxon>
        <taxon>Embryophyta</taxon>
        <taxon>Tracheophyta</taxon>
        <taxon>Spermatophyta</taxon>
        <taxon>Magnoliopsida</taxon>
        <taxon>eudicotyledons</taxon>
        <taxon>Gunneridae</taxon>
        <taxon>Pentapetalae</taxon>
        <taxon>rosids</taxon>
        <taxon>fabids</taxon>
        <taxon>Fabales</taxon>
        <taxon>Fabaceae</taxon>
        <taxon>Papilionoideae</taxon>
        <taxon>50 kb inversion clade</taxon>
        <taxon>NPAAA clade</taxon>
        <taxon>Hologalegina</taxon>
        <taxon>IRL clade</taxon>
        <taxon>Trifolieae</taxon>
        <taxon>Medicago</taxon>
    </lineage>
</organism>
<evidence type="ECO:0000256" key="2">
    <source>
        <dbReference type="SAM" id="Coils"/>
    </source>
</evidence>
<protein>
    <recommendedName>
        <fullName evidence="3">ArsA/GET3 Anion-transporting ATPase-like domain-containing protein</fullName>
    </recommendedName>
</protein>
<evidence type="ECO:0000259" key="3">
    <source>
        <dbReference type="Pfam" id="PF02374"/>
    </source>
</evidence>
<dbReference type="GO" id="GO:0005524">
    <property type="term" value="F:ATP binding"/>
    <property type="evidence" value="ECO:0007669"/>
    <property type="project" value="InterPro"/>
</dbReference>
<dbReference type="InterPro" id="IPR025723">
    <property type="entry name" value="ArsA/GET3_ATPase-like"/>
</dbReference>
<dbReference type="AlphaFoldDB" id="I3SF26"/>
<evidence type="ECO:0000313" key="4">
    <source>
        <dbReference type="EMBL" id="AFK38868.1"/>
    </source>
</evidence>
<dbReference type="PANTHER" id="PTHR10803:SF3">
    <property type="entry name" value="ATPASE GET3"/>
    <property type="match status" value="1"/>
</dbReference>
<dbReference type="EMBL" id="BT139073">
    <property type="protein sequence ID" value="AFK38868.1"/>
    <property type="molecule type" value="mRNA"/>
</dbReference>
<feature type="domain" description="ArsA/GET3 Anion-transporting ATPase-like" evidence="3">
    <location>
        <begin position="2"/>
        <end position="42"/>
    </location>
</feature>
<dbReference type="InterPro" id="IPR016300">
    <property type="entry name" value="ATPase_ArsA/GET3"/>
</dbReference>
<name>I3SF26_MEDTR</name>